<dbReference type="PANTHER" id="PTHR44252:SF3">
    <property type="entry name" value="D-ERYTHRULOSE REDUCTASE-RELATED"/>
    <property type="match status" value="1"/>
</dbReference>
<dbReference type="Pfam" id="PF00106">
    <property type="entry name" value="adh_short"/>
    <property type="match status" value="1"/>
</dbReference>
<dbReference type="FunFam" id="3.40.50.720:FF:000214">
    <property type="entry name" value="L-xylulose reductase"/>
    <property type="match status" value="1"/>
</dbReference>
<dbReference type="PANTHER" id="PTHR44252">
    <property type="entry name" value="D-ERYTHRULOSE REDUCTASE"/>
    <property type="match status" value="1"/>
</dbReference>
<dbReference type="Proteomes" id="UP000663828">
    <property type="component" value="Unassembled WGS sequence"/>
</dbReference>
<dbReference type="GO" id="GO:0005997">
    <property type="term" value="P:xylulose metabolic process"/>
    <property type="evidence" value="ECO:0007669"/>
    <property type="project" value="TreeGrafter"/>
</dbReference>
<comment type="similarity">
    <text evidence="1 5">Belongs to the short-chain dehydrogenases/reductases (SDR) family.</text>
</comment>
<dbReference type="GO" id="GO:0004090">
    <property type="term" value="F:carbonyl reductase (NADPH) activity"/>
    <property type="evidence" value="ECO:0007669"/>
    <property type="project" value="TreeGrafter"/>
</dbReference>
<evidence type="ECO:0000313" key="7">
    <source>
        <dbReference type="EMBL" id="CAF1112797.1"/>
    </source>
</evidence>
<dbReference type="EMBL" id="CAJNOR010001279">
    <property type="protein sequence ID" value="CAF1112797.1"/>
    <property type="molecule type" value="Genomic_DNA"/>
</dbReference>
<dbReference type="InterPro" id="IPR002347">
    <property type="entry name" value="SDR_fam"/>
</dbReference>
<dbReference type="PROSITE" id="PS00061">
    <property type="entry name" value="ADH_SHORT"/>
    <property type="match status" value="1"/>
</dbReference>
<evidence type="ECO:0000256" key="3">
    <source>
        <dbReference type="ARBA" id="ARBA00022857"/>
    </source>
</evidence>
<dbReference type="OrthoDB" id="1393670at2759"/>
<evidence type="ECO:0000256" key="4">
    <source>
        <dbReference type="ARBA" id="ARBA00023002"/>
    </source>
</evidence>
<keyword evidence="3" id="KW-0521">NADP</keyword>
<name>A0A813P3C9_ADIRI</name>
<sequence>MTENEFQNKTVCVTGAGRGIGKALALRLAELGAKVIAISKSDENLKQLVALNNKISPVCVDLCDWNATKEAIKPHLPIQLLVNNAAVAILHPFLEVKPEDFDVLFNVNVRSIICVSQEIARDLIERKLPGSIVNVSSQASAAGLKDHSIYCSSKAAVDGLTRVMALELGPHNIRVNSVQPTVVLTEMGRIGWSDETKAAGMLSKIPLHRFAEVDDVVEPIIYLLSNRSAMINGVGLPIDGGFLAT</sequence>
<dbReference type="GO" id="GO:0006006">
    <property type="term" value="P:glucose metabolic process"/>
    <property type="evidence" value="ECO:0007669"/>
    <property type="project" value="TreeGrafter"/>
</dbReference>
<evidence type="ECO:0000313" key="8">
    <source>
        <dbReference type="Proteomes" id="UP000663828"/>
    </source>
</evidence>
<dbReference type="PRINTS" id="PR00081">
    <property type="entry name" value="GDHRDH"/>
</dbReference>
<dbReference type="Proteomes" id="UP000663852">
    <property type="component" value="Unassembled WGS sequence"/>
</dbReference>
<evidence type="ECO:0000256" key="2">
    <source>
        <dbReference type="ARBA" id="ARBA00011881"/>
    </source>
</evidence>
<accession>A0A813P3C9</accession>
<proteinExistence type="inferred from homology"/>
<evidence type="ECO:0000256" key="5">
    <source>
        <dbReference type="RuleBase" id="RU000363"/>
    </source>
</evidence>
<reference evidence="6" key="1">
    <citation type="submission" date="2021-02" db="EMBL/GenBank/DDBJ databases">
        <authorList>
            <person name="Nowell W R."/>
        </authorList>
    </citation>
    <scope>NUCLEOTIDE SEQUENCE</scope>
</reference>
<gene>
    <name evidence="6" type="ORF">EDS130_LOCUS1957</name>
    <name evidence="7" type="ORF">XAT740_LOCUS18956</name>
</gene>
<dbReference type="PRINTS" id="PR00080">
    <property type="entry name" value="SDRFAMILY"/>
</dbReference>
<comment type="caution">
    <text evidence="6">The sequence shown here is derived from an EMBL/GenBank/DDBJ whole genome shotgun (WGS) entry which is preliminary data.</text>
</comment>
<keyword evidence="4" id="KW-0560">Oxidoreductase</keyword>
<protein>
    <recommendedName>
        <fullName evidence="10">L-xylulose reductase</fullName>
    </recommendedName>
</protein>
<dbReference type="Gene3D" id="3.40.50.720">
    <property type="entry name" value="NAD(P)-binding Rossmann-like Domain"/>
    <property type="match status" value="1"/>
</dbReference>
<dbReference type="InterPro" id="IPR020904">
    <property type="entry name" value="Sc_DH/Rdtase_CS"/>
</dbReference>
<evidence type="ECO:0000313" key="9">
    <source>
        <dbReference type="Proteomes" id="UP000663852"/>
    </source>
</evidence>
<evidence type="ECO:0000313" key="6">
    <source>
        <dbReference type="EMBL" id="CAF0744791.1"/>
    </source>
</evidence>
<dbReference type="GO" id="GO:0050038">
    <property type="term" value="F:L-xylulose reductase (NADPH) activity"/>
    <property type="evidence" value="ECO:0007669"/>
    <property type="project" value="TreeGrafter"/>
</dbReference>
<evidence type="ECO:0000256" key="1">
    <source>
        <dbReference type="ARBA" id="ARBA00006484"/>
    </source>
</evidence>
<dbReference type="SUPFAM" id="SSF51735">
    <property type="entry name" value="NAD(P)-binding Rossmann-fold domains"/>
    <property type="match status" value="1"/>
</dbReference>
<dbReference type="InterPro" id="IPR036291">
    <property type="entry name" value="NAD(P)-bd_dom_sf"/>
</dbReference>
<dbReference type="AlphaFoldDB" id="A0A813P3C9"/>
<dbReference type="EMBL" id="CAJNOJ010000004">
    <property type="protein sequence ID" value="CAF0744791.1"/>
    <property type="molecule type" value="Genomic_DNA"/>
</dbReference>
<keyword evidence="8" id="KW-1185">Reference proteome</keyword>
<comment type="subunit">
    <text evidence="2">Homotetramer.</text>
</comment>
<evidence type="ECO:0008006" key="10">
    <source>
        <dbReference type="Google" id="ProtNLM"/>
    </source>
</evidence>
<organism evidence="6 9">
    <name type="scientific">Adineta ricciae</name>
    <name type="common">Rotifer</name>
    <dbReference type="NCBI Taxonomy" id="249248"/>
    <lineage>
        <taxon>Eukaryota</taxon>
        <taxon>Metazoa</taxon>
        <taxon>Spiralia</taxon>
        <taxon>Gnathifera</taxon>
        <taxon>Rotifera</taxon>
        <taxon>Eurotatoria</taxon>
        <taxon>Bdelloidea</taxon>
        <taxon>Adinetida</taxon>
        <taxon>Adinetidae</taxon>
        <taxon>Adineta</taxon>
    </lineage>
</organism>
<dbReference type="InterPro" id="IPR051737">
    <property type="entry name" value="L-xylulose/Carbonyl_redctase"/>
</dbReference>